<dbReference type="OrthoDB" id="3236156at2759"/>
<feature type="coiled-coil region" evidence="1">
    <location>
        <begin position="105"/>
        <end position="132"/>
    </location>
</feature>
<evidence type="ECO:0000256" key="1">
    <source>
        <dbReference type="SAM" id="Coils"/>
    </source>
</evidence>
<organism evidence="3 4">
    <name type="scientific">Dentipellis fragilis</name>
    <dbReference type="NCBI Taxonomy" id="205917"/>
    <lineage>
        <taxon>Eukaryota</taxon>
        <taxon>Fungi</taxon>
        <taxon>Dikarya</taxon>
        <taxon>Basidiomycota</taxon>
        <taxon>Agaricomycotina</taxon>
        <taxon>Agaricomycetes</taxon>
        <taxon>Russulales</taxon>
        <taxon>Hericiaceae</taxon>
        <taxon>Dentipellis</taxon>
    </lineage>
</organism>
<name>A0A4Y9XKP6_9AGAM</name>
<dbReference type="STRING" id="205917.A0A4Y9XKP6"/>
<sequence length="371" mass="41226">MARKLISYKPPQTEESPLLPVDNPLPSANVNQTLQDATNCADHHYKSLRNERRKTVRAKQASTHLKTRVRTLEASVQHLSAQLVPPSLGSLDFQSGGAGIKKALTASVEQKLVKVKERLTKAEATKQDLRRRNHLLQMHVKRIPHQKALAGKKAFQKGIRSGELGKTYRIQKDRAIQDTARDLVRDLVAYGVPAASVNDTLHRVAETLDVSTTGNISARSVGRIVLEGGLASDLQFVEDVQQSTGITLSCDGMTHRHTNYESRQAVTIKQNGERMAHFLGVQSAVSHTNPREFIIKTTGLHTDHAEDQKKLVRLVQLWKKRIEREVRGEQALKTMASEEVLTIICEASQQTIEAAGGLDRWDQLSASEKEA</sequence>
<reference evidence="3 4" key="1">
    <citation type="submission" date="2019-02" db="EMBL/GenBank/DDBJ databases">
        <title>Genome sequencing of the rare red list fungi Dentipellis fragilis.</title>
        <authorList>
            <person name="Buettner E."/>
            <person name="Kellner H."/>
        </authorList>
    </citation>
    <scope>NUCLEOTIDE SEQUENCE [LARGE SCALE GENOMIC DNA]</scope>
    <source>
        <strain evidence="3 4">DSM 105465</strain>
    </source>
</reference>
<dbReference type="AlphaFoldDB" id="A0A4Y9XKP6"/>
<gene>
    <name evidence="3" type="ORF">EVG20_g11625</name>
</gene>
<dbReference type="Proteomes" id="UP000298327">
    <property type="component" value="Unassembled WGS sequence"/>
</dbReference>
<evidence type="ECO:0000313" key="3">
    <source>
        <dbReference type="EMBL" id="TFY50258.1"/>
    </source>
</evidence>
<protein>
    <submittedName>
        <fullName evidence="3">Uncharacterized protein</fullName>
    </submittedName>
</protein>
<keyword evidence="4" id="KW-1185">Reference proteome</keyword>
<accession>A0A4Y9XKP6</accession>
<evidence type="ECO:0000313" key="4">
    <source>
        <dbReference type="Proteomes" id="UP000298327"/>
    </source>
</evidence>
<feature type="region of interest" description="Disordered" evidence="2">
    <location>
        <begin position="1"/>
        <end position="21"/>
    </location>
</feature>
<feature type="non-terminal residue" evidence="3">
    <location>
        <position position="371"/>
    </location>
</feature>
<evidence type="ECO:0000256" key="2">
    <source>
        <dbReference type="SAM" id="MobiDB-lite"/>
    </source>
</evidence>
<dbReference type="EMBL" id="SEOQ01001917">
    <property type="protein sequence ID" value="TFY50258.1"/>
    <property type="molecule type" value="Genomic_DNA"/>
</dbReference>
<keyword evidence="1" id="KW-0175">Coiled coil</keyword>
<comment type="caution">
    <text evidence="3">The sequence shown here is derived from an EMBL/GenBank/DDBJ whole genome shotgun (WGS) entry which is preliminary data.</text>
</comment>
<proteinExistence type="predicted"/>